<comment type="caution">
    <text evidence="2">The sequence shown here is derived from an EMBL/GenBank/DDBJ whole genome shotgun (WGS) entry which is preliminary data.</text>
</comment>
<proteinExistence type="predicted"/>
<keyword evidence="3" id="KW-1185">Reference proteome</keyword>
<dbReference type="PANTHER" id="PTHR45947">
    <property type="entry name" value="SULFOQUINOVOSYL TRANSFERASE SQD2"/>
    <property type="match status" value="1"/>
</dbReference>
<accession>A0A848IC74</accession>
<dbReference type="EMBL" id="JABBGJ010000013">
    <property type="protein sequence ID" value="NML98989.1"/>
    <property type="molecule type" value="Genomic_DNA"/>
</dbReference>
<dbReference type="Pfam" id="PF13692">
    <property type="entry name" value="Glyco_trans_1_4"/>
    <property type="match status" value="1"/>
</dbReference>
<name>A0A848IC74_9BURK</name>
<keyword evidence="2" id="KW-0808">Transferase</keyword>
<organism evidence="2 3">
    <name type="scientific">Paraburkholderia polaris</name>
    <dbReference type="NCBI Taxonomy" id="2728848"/>
    <lineage>
        <taxon>Bacteria</taxon>
        <taxon>Pseudomonadati</taxon>
        <taxon>Pseudomonadota</taxon>
        <taxon>Betaproteobacteria</taxon>
        <taxon>Burkholderiales</taxon>
        <taxon>Burkholderiaceae</taxon>
        <taxon>Paraburkholderia</taxon>
    </lineage>
</organism>
<evidence type="ECO:0000259" key="1">
    <source>
        <dbReference type="Pfam" id="PF13439"/>
    </source>
</evidence>
<evidence type="ECO:0000313" key="3">
    <source>
        <dbReference type="Proteomes" id="UP000544134"/>
    </source>
</evidence>
<dbReference type="SUPFAM" id="SSF53756">
    <property type="entry name" value="UDP-Glycosyltransferase/glycogen phosphorylase"/>
    <property type="match status" value="1"/>
</dbReference>
<feature type="domain" description="Glycosyltransferase subfamily 4-like N-terminal" evidence="1">
    <location>
        <begin position="16"/>
        <end position="187"/>
    </location>
</feature>
<dbReference type="AlphaFoldDB" id="A0A848IC74"/>
<sequence length="402" mass="43980">MKIFYLNQLYSPHVAGGSEICLQEEAHGMLARGHEVTVLATGPTPGITIDHVNGVKVIRAGTNNVYWHYKKEQRSFVQGKTWHIKDSYNASMATIVETVLDTEAPDLVAVHTLPGWSAAAWQAIANKNIPIVQVLHDLYHLCPTTQMFKGGEVCEQRCISCRLLRVRSRGASSVVSAVVGVSRFVLDKHLSAGFFSNASIRKVVFNARSLKGEDVISTSETRTSSDVRFGFIGTLSQAKGLEFLLNQFSGKLPGATLSIAGRGDPAYVDPLKQKYESESVRFLGYVKPNDFFASIDVLVVPSLWNDTYPGVVVEAHIYGVPVIGSARGGIPEIITEKVTGLIFEPTEDGALLKTMKHFVDAPEQVKKMGAAAKESSKSMVDIKSWLDTYENIYMNLLEATVG</sequence>
<dbReference type="InterPro" id="IPR028098">
    <property type="entry name" value="Glyco_trans_4-like_N"/>
</dbReference>
<evidence type="ECO:0000313" key="2">
    <source>
        <dbReference type="EMBL" id="NML98989.1"/>
    </source>
</evidence>
<protein>
    <submittedName>
        <fullName evidence="2">Glycosyltransferase family 4 protein</fullName>
    </submittedName>
</protein>
<reference evidence="2 3" key="1">
    <citation type="submission" date="2020-04" db="EMBL/GenBank/DDBJ databases">
        <title>Paraburkholderia sp. RP-4-7 isolated from soil.</title>
        <authorList>
            <person name="Dahal R.H."/>
        </authorList>
    </citation>
    <scope>NUCLEOTIDE SEQUENCE [LARGE SCALE GENOMIC DNA]</scope>
    <source>
        <strain evidence="2 3">RP-4-7</strain>
    </source>
</reference>
<dbReference type="Pfam" id="PF13439">
    <property type="entry name" value="Glyco_transf_4"/>
    <property type="match status" value="1"/>
</dbReference>
<dbReference type="PANTHER" id="PTHR45947:SF13">
    <property type="entry name" value="TRANSFERASE"/>
    <property type="match status" value="1"/>
</dbReference>
<dbReference type="GO" id="GO:0016757">
    <property type="term" value="F:glycosyltransferase activity"/>
    <property type="evidence" value="ECO:0007669"/>
    <property type="project" value="UniProtKB-ARBA"/>
</dbReference>
<dbReference type="RefSeq" id="WP_169485994.1">
    <property type="nucleotide sequence ID" value="NZ_JABBGJ010000013.1"/>
</dbReference>
<dbReference type="InterPro" id="IPR050194">
    <property type="entry name" value="Glycosyltransferase_grp1"/>
</dbReference>
<gene>
    <name evidence="2" type="ORF">HHL24_13655</name>
</gene>
<dbReference type="Proteomes" id="UP000544134">
    <property type="component" value="Unassembled WGS sequence"/>
</dbReference>
<dbReference type="Gene3D" id="3.40.50.2000">
    <property type="entry name" value="Glycogen Phosphorylase B"/>
    <property type="match status" value="2"/>
</dbReference>
<dbReference type="CDD" id="cd03823">
    <property type="entry name" value="GT4_ExpE7-like"/>
    <property type="match status" value="1"/>
</dbReference>